<dbReference type="HOGENOM" id="CLU_060803_0_0_1"/>
<feature type="transmembrane region" description="Helical" evidence="1">
    <location>
        <begin position="199"/>
        <end position="220"/>
    </location>
</feature>
<keyword evidence="1" id="KW-0472">Membrane</keyword>
<keyword evidence="3" id="KW-1185">Reference proteome</keyword>
<feature type="transmembrane region" description="Helical" evidence="1">
    <location>
        <begin position="276"/>
        <end position="296"/>
    </location>
</feature>
<keyword evidence="1" id="KW-1133">Transmembrane helix</keyword>
<keyword evidence="1" id="KW-0812">Transmembrane</keyword>
<accession>A0A0C3G0R5</accession>
<organism evidence="2 3">
    <name type="scientific">Piloderma croceum (strain F 1598)</name>
    <dbReference type="NCBI Taxonomy" id="765440"/>
    <lineage>
        <taxon>Eukaryota</taxon>
        <taxon>Fungi</taxon>
        <taxon>Dikarya</taxon>
        <taxon>Basidiomycota</taxon>
        <taxon>Agaricomycotina</taxon>
        <taxon>Agaricomycetes</taxon>
        <taxon>Agaricomycetidae</taxon>
        <taxon>Atheliales</taxon>
        <taxon>Atheliaceae</taxon>
        <taxon>Piloderma</taxon>
    </lineage>
</organism>
<reference evidence="3" key="2">
    <citation type="submission" date="2015-01" db="EMBL/GenBank/DDBJ databases">
        <title>Evolutionary Origins and Diversification of the Mycorrhizal Mutualists.</title>
        <authorList>
            <consortium name="DOE Joint Genome Institute"/>
            <consortium name="Mycorrhizal Genomics Consortium"/>
            <person name="Kohler A."/>
            <person name="Kuo A."/>
            <person name="Nagy L.G."/>
            <person name="Floudas D."/>
            <person name="Copeland A."/>
            <person name="Barry K.W."/>
            <person name="Cichocki N."/>
            <person name="Veneault-Fourrey C."/>
            <person name="LaButti K."/>
            <person name="Lindquist E.A."/>
            <person name="Lipzen A."/>
            <person name="Lundell T."/>
            <person name="Morin E."/>
            <person name="Murat C."/>
            <person name="Riley R."/>
            <person name="Ohm R."/>
            <person name="Sun H."/>
            <person name="Tunlid A."/>
            <person name="Henrissat B."/>
            <person name="Grigoriev I.V."/>
            <person name="Hibbett D.S."/>
            <person name="Martin F."/>
        </authorList>
    </citation>
    <scope>NUCLEOTIDE SEQUENCE [LARGE SCALE GENOMIC DNA]</scope>
    <source>
        <strain evidence="3">F 1598</strain>
    </source>
</reference>
<sequence>MTSHRFPSPVGGVAFPSDFAPSVIFAILYGLLLPLMGYRIFNKKSRTMMLFGCLSFGIERIVIFSLRALQSHNATLRQSKGMNAYMQCTIGMGFIAICQDVVMLLRTALVNSTLPSAEPEVSYPMKEIPESSRSSIVTLQAPEVVSDEEDKARQRYWYRRLANLLFLGFLGSQVPGTVGNSDYANAVDRPSEATLVFRLRYVGSAIALLFSIALAVTAWWAATKVPRFKRNAAHLTLFVCALFSITSIYRLCVMRTTTTSLISTASGSQNTPAEKAAFYIFHILPEYISVLILLSCNVRDVFGTGMFGDRRFRDETQREKEIKKTNELYQLDKKAGSAVGIYDEEFRMFARVRQLWRL</sequence>
<dbReference type="EMBL" id="KN832988">
    <property type="protein sequence ID" value="KIM84276.1"/>
    <property type="molecule type" value="Genomic_DNA"/>
</dbReference>
<dbReference type="InParanoid" id="A0A0C3G0R5"/>
<reference evidence="2 3" key="1">
    <citation type="submission" date="2014-04" db="EMBL/GenBank/DDBJ databases">
        <authorList>
            <consortium name="DOE Joint Genome Institute"/>
            <person name="Kuo A."/>
            <person name="Tarkka M."/>
            <person name="Buscot F."/>
            <person name="Kohler A."/>
            <person name="Nagy L.G."/>
            <person name="Floudas D."/>
            <person name="Copeland A."/>
            <person name="Barry K.W."/>
            <person name="Cichocki N."/>
            <person name="Veneault-Fourrey C."/>
            <person name="LaButti K."/>
            <person name="Lindquist E.A."/>
            <person name="Lipzen A."/>
            <person name="Lundell T."/>
            <person name="Morin E."/>
            <person name="Murat C."/>
            <person name="Sun H."/>
            <person name="Tunlid A."/>
            <person name="Henrissat B."/>
            <person name="Grigoriev I.V."/>
            <person name="Hibbett D.S."/>
            <person name="Martin F."/>
            <person name="Nordberg H.P."/>
            <person name="Cantor M.N."/>
            <person name="Hua S.X."/>
        </authorList>
    </citation>
    <scope>NUCLEOTIDE SEQUENCE [LARGE SCALE GENOMIC DNA]</scope>
    <source>
        <strain evidence="2 3">F 1598</strain>
    </source>
</reference>
<dbReference type="Proteomes" id="UP000054166">
    <property type="component" value="Unassembled WGS sequence"/>
</dbReference>
<evidence type="ECO:0000256" key="1">
    <source>
        <dbReference type="SAM" id="Phobius"/>
    </source>
</evidence>
<feature type="transmembrane region" description="Helical" evidence="1">
    <location>
        <begin position="20"/>
        <end position="41"/>
    </location>
</feature>
<evidence type="ECO:0000313" key="3">
    <source>
        <dbReference type="Proteomes" id="UP000054166"/>
    </source>
</evidence>
<proteinExistence type="predicted"/>
<dbReference type="AlphaFoldDB" id="A0A0C3G0R5"/>
<feature type="transmembrane region" description="Helical" evidence="1">
    <location>
        <begin position="232"/>
        <end position="251"/>
    </location>
</feature>
<evidence type="ECO:0000313" key="2">
    <source>
        <dbReference type="EMBL" id="KIM84276.1"/>
    </source>
</evidence>
<feature type="transmembrane region" description="Helical" evidence="1">
    <location>
        <begin position="161"/>
        <end position="179"/>
    </location>
</feature>
<name>A0A0C3G0R5_PILCF</name>
<protein>
    <submittedName>
        <fullName evidence="2">Uncharacterized protein</fullName>
    </submittedName>
</protein>
<dbReference type="OrthoDB" id="2562239at2759"/>
<gene>
    <name evidence="2" type="ORF">PILCRDRAFT_96906</name>
</gene>